<gene>
    <name evidence="1" type="ORF">EVA_02059</name>
</gene>
<dbReference type="EMBL" id="AMCI01000309">
    <property type="protein sequence ID" value="EJX09831.1"/>
    <property type="molecule type" value="Genomic_DNA"/>
</dbReference>
<reference evidence="1" key="1">
    <citation type="journal article" date="2012" name="PLoS ONE">
        <title>Gene sets for utilization of primary and secondary nutrition supplies in the distal gut of endangered iberian lynx.</title>
        <authorList>
            <person name="Alcaide M."/>
            <person name="Messina E."/>
            <person name="Richter M."/>
            <person name="Bargiela R."/>
            <person name="Peplies J."/>
            <person name="Huws S.A."/>
            <person name="Newbold C.J."/>
            <person name="Golyshin P.N."/>
            <person name="Simon M.A."/>
            <person name="Lopez G."/>
            <person name="Yakimov M.M."/>
            <person name="Ferrer M."/>
        </authorList>
    </citation>
    <scope>NUCLEOTIDE SEQUENCE</scope>
</reference>
<protein>
    <submittedName>
        <fullName evidence="1">Uncharacterized protein</fullName>
    </submittedName>
</protein>
<dbReference type="AlphaFoldDB" id="J9DAC7"/>
<name>J9DAC7_9ZZZZ</name>
<evidence type="ECO:0000313" key="1">
    <source>
        <dbReference type="EMBL" id="EJX09831.1"/>
    </source>
</evidence>
<proteinExistence type="predicted"/>
<sequence length="161" mass="18741">MLIQTTAISHGNTSYFKNSMAISHGNALMFLNQTSTSQRNTSSIFQQTPFFSFLQQLKVNRGKHRCPFHRSEGMQTQPLRQLLRPRVRPTLLFSIYSSLTLLPYPVPPHAHRFQSMILAIRLAEIPFKIQKLTPQRRQEESARRNMGKLYYLCRQKTDESS</sequence>
<comment type="caution">
    <text evidence="1">The sequence shown here is derived from an EMBL/GenBank/DDBJ whole genome shotgun (WGS) entry which is preliminary data.</text>
</comment>
<organism evidence="1">
    <name type="scientific">gut metagenome</name>
    <dbReference type="NCBI Taxonomy" id="749906"/>
    <lineage>
        <taxon>unclassified sequences</taxon>
        <taxon>metagenomes</taxon>
        <taxon>organismal metagenomes</taxon>
    </lineage>
</organism>
<accession>J9DAC7</accession>